<proteinExistence type="predicted"/>
<organism evidence="5 6">
    <name type="scientific">Methylophaga thiooxydans</name>
    <dbReference type="NCBI Taxonomy" id="392484"/>
    <lineage>
        <taxon>Bacteria</taxon>
        <taxon>Pseudomonadati</taxon>
        <taxon>Pseudomonadota</taxon>
        <taxon>Gammaproteobacteria</taxon>
        <taxon>Thiotrichales</taxon>
        <taxon>Piscirickettsiaceae</taxon>
        <taxon>Methylophaga</taxon>
    </lineage>
</organism>
<dbReference type="Proteomes" id="UP000029999">
    <property type="component" value="Unassembled WGS sequence"/>
</dbReference>
<evidence type="ECO:0000256" key="3">
    <source>
        <dbReference type="SAM" id="Phobius"/>
    </source>
</evidence>
<keyword evidence="3" id="KW-0812">Transmembrane</keyword>
<dbReference type="InterPro" id="IPR001789">
    <property type="entry name" value="Sig_transdc_resp-reg_receiver"/>
</dbReference>
<accession>A0A0A0BM44</accession>
<feature type="domain" description="Response regulatory" evidence="4">
    <location>
        <begin position="5"/>
        <end position="123"/>
    </location>
</feature>
<dbReference type="AlphaFoldDB" id="A0A0A0BM44"/>
<comment type="caution">
    <text evidence="5">The sequence shown here is derived from an EMBL/GenBank/DDBJ whole genome shotgun (WGS) entry which is preliminary data.</text>
</comment>
<evidence type="ECO:0000313" key="5">
    <source>
        <dbReference type="EMBL" id="KGM08144.1"/>
    </source>
</evidence>
<dbReference type="CDD" id="cd00156">
    <property type="entry name" value="REC"/>
    <property type="match status" value="1"/>
</dbReference>
<dbReference type="Gene3D" id="3.40.50.2300">
    <property type="match status" value="1"/>
</dbReference>
<evidence type="ECO:0000256" key="2">
    <source>
        <dbReference type="PROSITE-ProRule" id="PRU00169"/>
    </source>
</evidence>
<dbReference type="RefSeq" id="WP_052093875.1">
    <property type="nucleotide sequence ID" value="NZ_JRQD01000001.1"/>
</dbReference>
<dbReference type="PROSITE" id="PS50110">
    <property type="entry name" value="RESPONSE_REGULATORY"/>
    <property type="match status" value="1"/>
</dbReference>
<dbReference type="InterPro" id="IPR011006">
    <property type="entry name" value="CheY-like_superfamily"/>
</dbReference>
<reference evidence="5 6" key="1">
    <citation type="submission" date="2014-09" db="EMBL/GenBank/DDBJ databases">
        <authorList>
            <person name="Grob C."/>
            <person name="Taubert M."/>
            <person name="Howat A.M."/>
            <person name="Burns O.J."/>
            <person name="Dixon J.L."/>
            <person name="Chen Y."/>
            <person name="Murrell J.C."/>
        </authorList>
    </citation>
    <scope>NUCLEOTIDE SEQUENCE [LARGE SCALE GENOMIC DNA]</scope>
    <source>
        <strain evidence="5">L4</strain>
    </source>
</reference>
<dbReference type="GO" id="GO:0000160">
    <property type="term" value="P:phosphorelay signal transduction system"/>
    <property type="evidence" value="ECO:0007669"/>
    <property type="project" value="InterPro"/>
</dbReference>
<evidence type="ECO:0000313" key="6">
    <source>
        <dbReference type="Proteomes" id="UP000029999"/>
    </source>
</evidence>
<keyword evidence="1 2" id="KW-0597">Phosphoprotein</keyword>
<gene>
    <name evidence="5" type="ORF">LP43_0567</name>
</gene>
<sequence length="345" mass="37667">MQNKTALVVDDSRVARMTLGKLLKAQDFDVVELESGEAALDWLQSRADKPVIVFMDVTMGGMDGLKTCYEIKSKPDLASIPVVICTGNDSETGLEKALSSGAVAVLSKPPAADALQALLDDVTATMQTDEPSATAMDLEDHRSEFDINAMTAALREQLMPELQQQLEKMTTDISRDIAAKTAQETSQQHGLSLIPEMTRQVSESAQTQLTEIKQNLASQANDAVSKAAEQAVDQALQSYGLTEKVMVTLRSEGMDWLNQQQEPVRETLFKQVQQDLMPMVSRCVDEQLNERVLPIVKTQSVEAQQESDSKQQAQLAELQAGLKQQRYISIGAAALAVIAIVIGIF</sequence>
<dbReference type="Pfam" id="PF00072">
    <property type="entry name" value="Response_reg"/>
    <property type="match status" value="1"/>
</dbReference>
<dbReference type="PANTHER" id="PTHR44591">
    <property type="entry name" value="STRESS RESPONSE REGULATOR PROTEIN 1"/>
    <property type="match status" value="1"/>
</dbReference>
<feature type="modified residue" description="4-aspartylphosphate" evidence="2">
    <location>
        <position position="56"/>
    </location>
</feature>
<evidence type="ECO:0000259" key="4">
    <source>
        <dbReference type="PROSITE" id="PS50110"/>
    </source>
</evidence>
<keyword evidence="3" id="KW-1133">Transmembrane helix</keyword>
<protein>
    <submittedName>
        <fullName evidence="5">Response regulator</fullName>
    </submittedName>
</protein>
<dbReference type="EMBL" id="JRQD01000001">
    <property type="protein sequence ID" value="KGM08144.1"/>
    <property type="molecule type" value="Genomic_DNA"/>
</dbReference>
<dbReference type="SUPFAM" id="SSF52172">
    <property type="entry name" value="CheY-like"/>
    <property type="match status" value="1"/>
</dbReference>
<feature type="transmembrane region" description="Helical" evidence="3">
    <location>
        <begin position="327"/>
        <end position="344"/>
    </location>
</feature>
<dbReference type="InterPro" id="IPR050595">
    <property type="entry name" value="Bact_response_regulator"/>
</dbReference>
<dbReference type="SMART" id="SM00448">
    <property type="entry name" value="REC"/>
    <property type="match status" value="1"/>
</dbReference>
<dbReference type="STRING" id="392484.LP43_0567"/>
<name>A0A0A0BM44_9GAMM</name>
<keyword evidence="3" id="KW-0472">Membrane</keyword>
<evidence type="ECO:0000256" key="1">
    <source>
        <dbReference type="ARBA" id="ARBA00022553"/>
    </source>
</evidence>
<dbReference type="PANTHER" id="PTHR44591:SF3">
    <property type="entry name" value="RESPONSE REGULATORY DOMAIN-CONTAINING PROTEIN"/>
    <property type="match status" value="1"/>
</dbReference>